<dbReference type="Proteomes" id="UP000023152">
    <property type="component" value="Unassembled WGS sequence"/>
</dbReference>
<protein>
    <submittedName>
        <fullName evidence="3">Uncharacterized protein</fullName>
    </submittedName>
</protein>
<keyword evidence="4" id="KW-1185">Reference proteome</keyword>
<keyword evidence="2" id="KW-0472">Membrane</keyword>
<name>X6NEV1_RETFI</name>
<sequence>MAFFFFSFLPFPVPSNWYNEMILERLADVCVEENSYGLLSAVAEDYVDIQPKELVKQQQQLMVIIRAQQQMQRQLKRRKKSIGVSPTNPTCIEGGRMDQQQQQETEKSTTSNTDFGSMLLPQSSTSKQHQPHVANTKEQEQEQEEEEEEEEEATEGNNAGKKNINPNEDEQERRILERDVTGQDDNDWSLGGSVCKDEALKEAQLMSALLKKVEKFVQNNEREDMNQFQNRVGNVPTNPADFSLWVAGALPMRLHNTGVYQEIAQMQIQILSSRNIQKRLRLAMHLTATCIECAQKRSKVQFWIIVTIIAMALLFEFINGRG</sequence>
<reference evidence="3 4" key="1">
    <citation type="journal article" date="2013" name="Curr. Biol.">
        <title>The Genome of the Foraminiferan Reticulomyxa filosa.</title>
        <authorList>
            <person name="Glockner G."/>
            <person name="Hulsmann N."/>
            <person name="Schleicher M."/>
            <person name="Noegel A.A."/>
            <person name="Eichinger L."/>
            <person name="Gallinger C."/>
            <person name="Pawlowski J."/>
            <person name="Sierra R."/>
            <person name="Euteneuer U."/>
            <person name="Pillet L."/>
            <person name="Moustafa A."/>
            <person name="Platzer M."/>
            <person name="Groth M."/>
            <person name="Szafranski K."/>
            <person name="Schliwa M."/>
        </authorList>
    </citation>
    <scope>NUCLEOTIDE SEQUENCE [LARGE SCALE GENOMIC DNA]</scope>
</reference>
<evidence type="ECO:0000256" key="1">
    <source>
        <dbReference type="SAM" id="MobiDB-lite"/>
    </source>
</evidence>
<organism evidence="3 4">
    <name type="scientific">Reticulomyxa filosa</name>
    <dbReference type="NCBI Taxonomy" id="46433"/>
    <lineage>
        <taxon>Eukaryota</taxon>
        <taxon>Sar</taxon>
        <taxon>Rhizaria</taxon>
        <taxon>Retaria</taxon>
        <taxon>Foraminifera</taxon>
        <taxon>Monothalamids</taxon>
        <taxon>Reticulomyxidae</taxon>
        <taxon>Reticulomyxa</taxon>
    </lineage>
</organism>
<evidence type="ECO:0000313" key="4">
    <source>
        <dbReference type="Proteomes" id="UP000023152"/>
    </source>
</evidence>
<feature type="transmembrane region" description="Helical" evidence="2">
    <location>
        <begin position="300"/>
        <end position="318"/>
    </location>
</feature>
<evidence type="ECO:0000256" key="2">
    <source>
        <dbReference type="SAM" id="Phobius"/>
    </source>
</evidence>
<comment type="caution">
    <text evidence="3">The sequence shown here is derived from an EMBL/GenBank/DDBJ whole genome shotgun (WGS) entry which is preliminary data.</text>
</comment>
<proteinExistence type="predicted"/>
<keyword evidence="2" id="KW-1133">Transmembrane helix</keyword>
<feature type="region of interest" description="Disordered" evidence="1">
    <location>
        <begin position="75"/>
        <end position="172"/>
    </location>
</feature>
<gene>
    <name evidence="3" type="ORF">RFI_12866</name>
</gene>
<dbReference type="AlphaFoldDB" id="X6NEV1"/>
<feature type="compositionally biased region" description="Polar residues" evidence="1">
    <location>
        <begin position="108"/>
        <end position="128"/>
    </location>
</feature>
<keyword evidence="2" id="KW-0812">Transmembrane</keyword>
<feature type="compositionally biased region" description="Acidic residues" evidence="1">
    <location>
        <begin position="141"/>
        <end position="154"/>
    </location>
</feature>
<accession>X6NEV1</accession>
<dbReference type="EMBL" id="ASPP01009313">
    <property type="protein sequence ID" value="ETO24289.1"/>
    <property type="molecule type" value="Genomic_DNA"/>
</dbReference>
<evidence type="ECO:0000313" key="3">
    <source>
        <dbReference type="EMBL" id="ETO24289.1"/>
    </source>
</evidence>